<dbReference type="GO" id="GO:0005737">
    <property type="term" value="C:cytoplasm"/>
    <property type="evidence" value="ECO:0007669"/>
    <property type="project" value="UniProtKB-ARBA"/>
</dbReference>
<evidence type="ECO:0000256" key="3">
    <source>
        <dbReference type="ARBA" id="ARBA00022679"/>
    </source>
</evidence>
<dbReference type="SMART" id="SM00967">
    <property type="entry name" value="SpoU_sub_bind"/>
    <property type="match status" value="1"/>
</dbReference>
<evidence type="ECO:0000256" key="1">
    <source>
        <dbReference type="ARBA" id="ARBA00007228"/>
    </source>
</evidence>
<dbReference type="CDD" id="cd18095">
    <property type="entry name" value="SpoU-like_rRNA-MTase"/>
    <property type="match status" value="1"/>
</dbReference>
<dbReference type="AlphaFoldDB" id="A0AAE9XDN0"/>
<dbReference type="Pfam" id="PF22435">
    <property type="entry name" value="MRM3-like_sub_bind"/>
    <property type="match status" value="1"/>
</dbReference>
<dbReference type="GO" id="GO:0008173">
    <property type="term" value="F:RNA methyltransferase activity"/>
    <property type="evidence" value="ECO:0007669"/>
    <property type="project" value="InterPro"/>
</dbReference>
<protein>
    <submittedName>
        <fullName evidence="5">RNA methyltransferase</fullName>
    </submittedName>
</protein>
<organism evidence="5 6">
    <name type="scientific">Vagococcus lutrae</name>
    <dbReference type="NCBI Taxonomy" id="81947"/>
    <lineage>
        <taxon>Bacteria</taxon>
        <taxon>Bacillati</taxon>
        <taxon>Bacillota</taxon>
        <taxon>Bacilli</taxon>
        <taxon>Lactobacillales</taxon>
        <taxon>Enterococcaceae</taxon>
        <taxon>Vagococcus</taxon>
    </lineage>
</organism>
<evidence type="ECO:0000256" key="2">
    <source>
        <dbReference type="ARBA" id="ARBA00022603"/>
    </source>
</evidence>
<dbReference type="EMBL" id="CP116507">
    <property type="protein sequence ID" value="WCG22374.1"/>
    <property type="molecule type" value="Genomic_DNA"/>
</dbReference>
<dbReference type="RefSeq" id="WP_272163224.1">
    <property type="nucleotide sequence ID" value="NZ_CP116507.1"/>
</dbReference>
<dbReference type="GO" id="GO:0006396">
    <property type="term" value="P:RNA processing"/>
    <property type="evidence" value="ECO:0007669"/>
    <property type="project" value="InterPro"/>
</dbReference>
<dbReference type="PANTHER" id="PTHR43191">
    <property type="entry name" value="RRNA METHYLTRANSFERASE 3"/>
    <property type="match status" value="1"/>
</dbReference>
<reference evidence="5" key="1">
    <citation type="submission" date="2023-01" db="EMBL/GenBank/DDBJ databases">
        <title>Oxazolidinone resistance genes in florfenicol resistant enterococci from beef cattle and veal calves at slaughter.</title>
        <authorList>
            <person name="Biggel M."/>
        </authorList>
    </citation>
    <scope>NUCLEOTIDE SEQUENCE</scope>
    <source>
        <strain evidence="5">K204-1</strain>
    </source>
</reference>
<dbReference type="GO" id="GO:0032259">
    <property type="term" value="P:methylation"/>
    <property type="evidence" value="ECO:0007669"/>
    <property type="project" value="UniProtKB-KW"/>
</dbReference>
<dbReference type="InterPro" id="IPR001537">
    <property type="entry name" value="SpoU_MeTrfase"/>
</dbReference>
<dbReference type="SUPFAM" id="SSF75217">
    <property type="entry name" value="alpha/beta knot"/>
    <property type="match status" value="1"/>
</dbReference>
<dbReference type="Gene3D" id="3.40.1280.10">
    <property type="match status" value="1"/>
</dbReference>
<evidence type="ECO:0000259" key="4">
    <source>
        <dbReference type="SMART" id="SM00967"/>
    </source>
</evidence>
<keyword evidence="3" id="KW-0808">Transferase</keyword>
<name>A0AAE9XDN0_9ENTE</name>
<dbReference type="SUPFAM" id="SSF55315">
    <property type="entry name" value="L30e-like"/>
    <property type="match status" value="1"/>
</dbReference>
<dbReference type="InterPro" id="IPR029028">
    <property type="entry name" value="Alpha/beta_knot_MTases"/>
</dbReference>
<dbReference type="InterPro" id="IPR013123">
    <property type="entry name" value="SpoU_subst-bd"/>
</dbReference>
<dbReference type="Pfam" id="PF00588">
    <property type="entry name" value="SpoU_methylase"/>
    <property type="match status" value="1"/>
</dbReference>
<accession>A0AAE9XDN0</accession>
<dbReference type="InterPro" id="IPR053888">
    <property type="entry name" value="MRM3-like_sub_bind"/>
</dbReference>
<sequence>MEIITSKQNPKMKELRKLAKAKERQRQGRYLIEGEHLIEEAVQAEVEIEHIIVTETYYHSKEKELNESILIVTSEDVFNSLSSLPSPQGIMAVLPIKNIELPNKATGKWLLLDEVQDPGNVGTLVRTADAAGYQGVIIGEGTADIYQSKVLRSMQGSHFHLPVISVALTQAIDWFHEHQVPVYGTALDETALPYYEVARTNDIAIIMGNEGKGIRPELLAKTTKNLYIPMPGKAESLNVGVAAGIILFETIKK</sequence>
<dbReference type="Proteomes" id="UP001179600">
    <property type="component" value="Chromosome"/>
</dbReference>
<dbReference type="PANTHER" id="PTHR43191:SF2">
    <property type="entry name" value="RRNA METHYLTRANSFERASE 3, MITOCHONDRIAL"/>
    <property type="match status" value="1"/>
</dbReference>
<dbReference type="InterPro" id="IPR029026">
    <property type="entry name" value="tRNA_m1G_MTases_N"/>
</dbReference>
<dbReference type="InterPro" id="IPR051259">
    <property type="entry name" value="rRNA_Methyltransferase"/>
</dbReference>
<feature type="domain" description="RNA 2-O ribose methyltransferase substrate binding" evidence="4">
    <location>
        <begin position="31"/>
        <end position="100"/>
    </location>
</feature>
<proteinExistence type="inferred from homology"/>
<gene>
    <name evidence="5" type="ORF">PML95_08230</name>
</gene>
<keyword evidence="2 5" id="KW-0489">Methyltransferase</keyword>
<evidence type="ECO:0000313" key="6">
    <source>
        <dbReference type="Proteomes" id="UP001179600"/>
    </source>
</evidence>
<evidence type="ECO:0000313" key="5">
    <source>
        <dbReference type="EMBL" id="WCG22374.1"/>
    </source>
</evidence>
<dbReference type="Gene3D" id="3.30.1330.30">
    <property type="match status" value="1"/>
</dbReference>
<comment type="similarity">
    <text evidence="1">Belongs to the class IV-like SAM-binding methyltransferase superfamily. RNA methyltransferase TrmH family.</text>
</comment>
<dbReference type="InterPro" id="IPR029064">
    <property type="entry name" value="Ribosomal_eL30-like_sf"/>
</dbReference>
<dbReference type="GO" id="GO:0003723">
    <property type="term" value="F:RNA binding"/>
    <property type="evidence" value="ECO:0007669"/>
    <property type="project" value="InterPro"/>
</dbReference>